<dbReference type="RefSeq" id="WP_003010140.1">
    <property type="nucleotide sequence ID" value="NZ_GG668633.1"/>
</dbReference>
<dbReference type="Proteomes" id="UP000006241">
    <property type="component" value="Unassembled WGS sequence"/>
</dbReference>
<comment type="caution">
    <text evidence="1">The sequence shown here is derived from an EMBL/GenBank/DDBJ whole genome shotgun (WGS) entry which is preliminary data.</text>
</comment>
<evidence type="ECO:0000313" key="2">
    <source>
        <dbReference type="Proteomes" id="UP000006241"/>
    </source>
</evidence>
<gene>
    <name evidence="1" type="ORF">HMPREF0765_2035</name>
</gene>
<proteinExistence type="predicted"/>
<accession>C2FXH9</accession>
<name>C2FXH9_SPHSI</name>
<organism evidence="1 2">
    <name type="scientific">Sphingobacterium spiritivorum ATCC 33300</name>
    <dbReference type="NCBI Taxonomy" id="525372"/>
    <lineage>
        <taxon>Bacteria</taxon>
        <taxon>Pseudomonadati</taxon>
        <taxon>Bacteroidota</taxon>
        <taxon>Sphingobacteriia</taxon>
        <taxon>Sphingobacteriales</taxon>
        <taxon>Sphingobacteriaceae</taxon>
        <taxon>Sphingobacterium</taxon>
    </lineage>
</organism>
<reference evidence="1 2" key="1">
    <citation type="submission" date="2009-01" db="EMBL/GenBank/DDBJ databases">
        <authorList>
            <person name="Qin X."/>
            <person name="Bachman B."/>
            <person name="Battles P."/>
            <person name="Bell A."/>
            <person name="Bess C."/>
            <person name="Bickham C."/>
            <person name="Chaboub L."/>
            <person name="Chen D."/>
            <person name="Coyle M."/>
            <person name="Deiros D.R."/>
            <person name="Dinh H."/>
            <person name="Forbes L."/>
            <person name="Fowler G."/>
            <person name="Francisco L."/>
            <person name="Fu Q."/>
            <person name="Gubbala S."/>
            <person name="Hale W."/>
            <person name="Han Y."/>
            <person name="Hemphill L."/>
            <person name="Highlander S.K."/>
            <person name="Hirani K."/>
            <person name="Hogues M."/>
            <person name="Jackson L."/>
            <person name="Jakkamsetti A."/>
            <person name="Javaid M."/>
            <person name="Jiang H."/>
            <person name="Korchina V."/>
            <person name="Kovar C."/>
            <person name="Lara F."/>
            <person name="Lee S."/>
            <person name="Mata R."/>
            <person name="Mathew T."/>
            <person name="Moen C."/>
            <person name="Morales K."/>
            <person name="Munidasa M."/>
            <person name="Nazareth L."/>
            <person name="Ngo R."/>
            <person name="Nguyen L."/>
            <person name="Okwuonu G."/>
            <person name="Ongeri F."/>
            <person name="Patil S."/>
            <person name="Petrosino J."/>
            <person name="Pham C."/>
            <person name="Pham P."/>
            <person name="Pu L.-L."/>
            <person name="Puazo M."/>
            <person name="Raj R."/>
            <person name="Reid J."/>
            <person name="Rouhana J."/>
            <person name="Saada N."/>
            <person name="Shang Y."/>
            <person name="Simmons D."/>
            <person name="Thornton R."/>
            <person name="Warren J."/>
            <person name="Weissenberger G."/>
            <person name="Zhang J."/>
            <person name="Zhang L."/>
            <person name="Zhou C."/>
            <person name="Zhu D."/>
            <person name="Muzny D."/>
            <person name="Worley K."/>
            <person name="Gibbs R."/>
        </authorList>
    </citation>
    <scope>NUCLEOTIDE SEQUENCE [LARGE SCALE GENOMIC DNA]</scope>
    <source>
        <strain evidence="1 2">ATCC 33300</strain>
    </source>
</reference>
<dbReference type="EMBL" id="ACHB01000048">
    <property type="protein sequence ID" value="EEI92420.1"/>
    <property type="molecule type" value="Genomic_DNA"/>
</dbReference>
<sequence>MKKNFIANELKVGYHSNPKLSCDDFKYINNSKLMDKTFRVIWDMEEFEIRESFMLYISTQSLMLLDTEKLQMEDWML</sequence>
<dbReference type="AlphaFoldDB" id="C2FXH9"/>
<evidence type="ECO:0000313" key="1">
    <source>
        <dbReference type="EMBL" id="EEI92420.1"/>
    </source>
</evidence>
<protein>
    <submittedName>
        <fullName evidence="1">Uncharacterized protein</fullName>
    </submittedName>
</protein>
<dbReference type="HOGENOM" id="CLU_2636228_0_0_10"/>